<dbReference type="GO" id="GO:0031932">
    <property type="term" value="C:TORC2 complex"/>
    <property type="evidence" value="ECO:0007669"/>
    <property type="project" value="TreeGrafter"/>
</dbReference>
<dbReference type="PANTHER" id="PTHR32428:SF2">
    <property type="entry name" value="TARGET OF RAPAMYCIN COMPLEX 2 SUBUNIT BIT61-RELATED"/>
    <property type="match status" value="1"/>
</dbReference>
<dbReference type="InterPro" id="IPR013745">
    <property type="entry name" value="Bit61/PRR5"/>
</dbReference>
<reference evidence="2" key="2">
    <citation type="submission" date="2023-05" db="EMBL/GenBank/DDBJ databases">
        <authorList>
            <person name="Fouks B."/>
        </authorList>
    </citation>
    <scope>NUCLEOTIDE SEQUENCE</scope>
    <source>
        <strain evidence="2">Stay&amp;Tobe</strain>
        <tissue evidence="2">Testes</tissue>
    </source>
</reference>
<reference evidence="2" key="1">
    <citation type="journal article" date="2023" name="IScience">
        <title>Live-bearing cockroach genome reveals convergent evolutionary mechanisms linked to viviparity in insects and beyond.</title>
        <authorList>
            <person name="Fouks B."/>
            <person name="Harrison M.C."/>
            <person name="Mikhailova A.A."/>
            <person name="Marchal E."/>
            <person name="English S."/>
            <person name="Carruthers M."/>
            <person name="Jennings E.C."/>
            <person name="Chiamaka E.L."/>
            <person name="Frigard R.A."/>
            <person name="Pippel M."/>
            <person name="Attardo G.M."/>
            <person name="Benoit J.B."/>
            <person name="Bornberg-Bauer E."/>
            <person name="Tobe S.S."/>
        </authorList>
    </citation>
    <scope>NUCLEOTIDE SEQUENCE</scope>
    <source>
        <strain evidence="2">Stay&amp;Tobe</strain>
    </source>
</reference>
<comment type="similarity">
    <text evidence="1">Belongs to the PROTOR family.</text>
</comment>
<dbReference type="Proteomes" id="UP001233999">
    <property type="component" value="Unassembled WGS sequence"/>
</dbReference>
<accession>A0AAD8EJG2</accession>
<dbReference type="AlphaFoldDB" id="A0AAD8EJG2"/>
<dbReference type="PANTHER" id="PTHR32428">
    <property type="entry name" value="TARGET OF RAPAMYCIN COMPLEX 2 SUBUNIT BIT61-RELATED"/>
    <property type="match status" value="1"/>
</dbReference>
<comment type="caution">
    <text evidence="2">The sequence shown here is derived from an EMBL/GenBank/DDBJ whole genome shotgun (WGS) entry which is preliminary data.</text>
</comment>
<organism evidence="2 3">
    <name type="scientific">Diploptera punctata</name>
    <name type="common">Pacific beetle cockroach</name>
    <dbReference type="NCBI Taxonomy" id="6984"/>
    <lineage>
        <taxon>Eukaryota</taxon>
        <taxon>Metazoa</taxon>
        <taxon>Ecdysozoa</taxon>
        <taxon>Arthropoda</taxon>
        <taxon>Hexapoda</taxon>
        <taxon>Insecta</taxon>
        <taxon>Pterygota</taxon>
        <taxon>Neoptera</taxon>
        <taxon>Polyneoptera</taxon>
        <taxon>Dictyoptera</taxon>
        <taxon>Blattodea</taxon>
        <taxon>Blaberoidea</taxon>
        <taxon>Blaberidae</taxon>
        <taxon>Diplopterinae</taxon>
        <taxon>Diploptera</taxon>
    </lineage>
</organism>
<evidence type="ECO:0000313" key="3">
    <source>
        <dbReference type="Proteomes" id="UP001233999"/>
    </source>
</evidence>
<keyword evidence="3" id="KW-1185">Reference proteome</keyword>
<dbReference type="EMBL" id="JASPKZ010003835">
    <property type="protein sequence ID" value="KAJ9592483.1"/>
    <property type="molecule type" value="Genomic_DNA"/>
</dbReference>
<protein>
    <submittedName>
        <fullName evidence="2">Uncharacterized protein</fullName>
    </submittedName>
</protein>
<name>A0AAD8EJG2_DIPPU</name>
<gene>
    <name evidence="2" type="ORF">L9F63_015899</name>
</gene>
<sequence length="329" mass="37288">MSLNKTPGRTGTKLHVQELVNMTKQKGTLGKLKRLPTFTVSDGEVQFSLKTVDPMFRFSLTRLIESQSPPSPGEEPRFGRQFQLQCQRIRDAVHSVCQFKKEEKKSYSQAAAVLDKGQLSALHNDIRILLRSQAGTFIFEYYQNTLLPGAVSQLLDVMEGGVTLIEIWTHFYCTVLPTLDAIFIQVKNQKMTIRQVTLLAFRDHVLLKLEPTVLETYTSGKVDPAVRQMLLVVQSVVECYPPSEKRLTLESHVCRAVSPYLGHRGLYENGNSEPVVKSRELDVAHLRRPSVEDPRRLLRPLSVNTSSHYLETLSDLFELSANRAVQKHT</sequence>
<dbReference type="GO" id="GO:0038203">
    <property type="term" value="P:TORC2 signaling"/>
    <property type="evidence" value="ECO:0007669"/>
    <property type="project" value="TreeGrafter"/>
</dbReference>
<proteinExistence type="inferred from homology"/>
<evidence type="ECO:0000256" key="1">
    <source>
        <dbReference type="ARBA" id="ARBA00010453"/>
    </source>
</evidence>
<evidence type="ECO:0000313" key="2">
    <source>
        <dbReference type="EMBL" id="KAJ9592483.1"/>
    </source>
</evidence>